<dbReference type="Gene3D" id="3.30.420.10">
    <property type="entry name" value="Ribonuclease H-like superfamily/Ribonuclease H"/>
    <property type="match status" value="1"/>
</dbReference>
<dbReference type="InterPro" id="IPR050951">
    <property type="entry name" value="Retrovirus_Pol_polyprotein"/>
</dbReference>
<dbReference type="GO" id="GO:0005634">
    <property type="term" value="C:nucleus"/>
    <property type="evidence" value="ECO:0007669"/>
    <property type="project" value="UniProtKB-ARBA"/>
</dbReference>
<dbReference type="PANTHER" id="PTHR37984:SF5">
    <property type="entry name" value="PROTEIN NYNRIN-LIKE"/>
    <property type="match status" value="1"/>
</dbReference>
<dbReference type="Proteomes" id="UP000017559">
    <property type="component" value="Unassembled WGS sequence"/>
</dbReference>
<comment type="caution">
    <text evidence="3">The sequence shown here is derived from an EMBL/GenBank/DDBJ whole genome shotgun (WGS) entry which is preliminary data.</text>
</comment>
<dbReference type="EMBL" id="AWSO01001479">
    <property type="protein sequence ID" value="ESK83653.1"/>
    <property type="molecule type" value="Genomic_DNA"/>
</dbReference>
<proteinExistence type="predicted"/>
<dbReference type="Pfam" id="PF00665">
    <property type="entry name" value="rve"/>
    <property type="match status" value="1"/>
</dbReference>
<dbReference type="PROSITE" id="PS50994">
    <property type="entry name" value="INTEGRASE"/>
    <property type="match status" value="1"/>
</dbReference>
<dbReference type="AlphaFoldDB" id="V2WA48"/>
<protein>
    <submittedName>
        <fullName evidence="3">Pro-pol protein</fullName>
    </submittedName>
</protein>
<dbReference type="GO" id="GO:0003723">
    <property type="term" value="F:RNA binding"/>
    <property type="evidence" value="ECO:0007669"/>
    <property type="project" value="UniProtKB-KW"/>
</dbReference>
<dbReference type="KEGG" id="mrr:Moror_2172"/>
<dbReference type="InterPro" id="IPR012337">
    <property type="entry name" value="RNaseH-like_sf"/>
</dbReference>
<dbReference type="GO" id="GO:0015074">
    <property type="term" value="P:DNA integration"/>
    <property type="evidence" value="ECO:0007669"/>
    <property type="project" value="InterPro"/>
</dbReference>
<dbReference type="OrthoDB" id="2273864at2759"/>
<sequence>MVQSDVLSRRDDHIAGEDNDNEDVVLLPARLFINVVDVELQDKLKDRLGSDDFHKMTLETLMTTGLLPIKSALSDWEINDSLIQYKGQIYVPGDVVLQREIVRTIHKGQLFGHPGQFGMVDLVQRDYWWPGMVKFIKSFMDGCATCQQMKINMHPTRTGIQLIEGTLNVTLFQIITMDLVTDLPLSDGFNTIMVMVDHSSSKEAIFIPCTKKLDATQVAELLLRNVYKRYGLPDKIISDRDPRFAAMVFQETTRLLGIKHAMSTAYHPQSDGESERVN</sequence>
<evidence type="ECO:0000256" key="1">
    <source>
        <dbReference type="ARBA" id="ARBA00022884"/>
    </source>
</evidence>
<organism evidence="3 4">
    <name type="scientific">Moniliophthora roreri (strain MCA 2997)</name>
    <name type="common">Cocoa frosty pod rot fungus</name>
    <name type="synonym">Crinipellis roreri</name>
    <dbReference type="NCBI Taxonomy" id="1381753"/>
    <lineage>
        <taxon>Eukaryota</taxon>
        <taxon>Fungi</taxon>
        <taxon>Dikarya</taxon>
        <taxon>Basidiomycota</taxon>
        <taxon>Agaricomycotina</taxon>
        <taxon>Agaricomycetes</taxon>
        <taxon>Agaricomycetidae</taxon>
        <taxon>Agaricales</taxon>
        <taxon>Marasmiineae</taxon>
        <taxon>Marasmiaceae</taxon>
        <taxon>Moniliophthora</taxon>
    </lineage>
</organism>
<keyword evidence="1" id="KW-0694">RNA-binding</keyword>
<evidence type="ECO:0000313" key="3">
    <source>
        <dbReference type="EMBL" id="ESK83653.1"/>
    </source>
</evidence>
<feature type="domain" description="Integrase catalytic" evidence="2">
    <location>
        <begin position="151"/>
        <end position="278"/>
    </location>
</feature>
<reference evidence="3 4" key="1">
    <citation type="journal article" date="2014" name="BMC Genomics">
        <title>Genome and secretome analysis of the hemibiotrophic fungal pathogen, Moniliophthora roreri, which causes frosty pod rot disease of cacao: mechanisms of the biotrophic and necrotrophic phases.</title>
        <authorList>
            <person name="Meinhardt L.W."/>
            <person name="Costa G.G.L."/>
            <person name="Thomazella D.P.T."/>
            <person name="Teixeira P.J.P.L."/>
            <person name="Carazzolle M.F."/>
            <person name="Schuster S.C."/>
            <person name="Carlson J.E."/>
            <person name="Guiltinan M.J."/>
            <person name="Mieczkowski P."/>
            <person name="Farmer A."/>
            <person name="Ramaraj T."/>
            <person name="Crozier J."/>
            <person name="Davis R.E."/>
            <person name="Shao J."/>
            <person name="Melnick R.L."/>
            <person name="Pereira G.A.G."/>
            <person name="Bailey B.A."/>
        </authorList>
    </citation>
    <scope>NUCLEOTIDE SEQUENCE [LARGE SCALE GENOMIC DNA]</scope>
    <source>
        <strain evidence="3 4">MCA 2997</strain>
    </source>
</reference>
<dbReference type="InterPro" id="IPR036397">
    <property type="entry name" value="RNaseH_sf"/>
</dbReference>
<dbReference type="HOGENOM" id="CLU_000384_9_4_1"/>
<dbReference type="SUPFAM" id="SSF53098">
    <property type="entry name" value="Ribonuclease H-like"/>
    <property type="match status" value="1"/>
</dbReference>
<dbReference type="PANTHER" id="PTHR37984">
    <property type="entry name" value="PROTEIN CBG26694"/>
    <property type="match status" value="1"/>
</dbReference>
<keyword evidence="4" id="KW-1185">Reference proteome</keyword>
<name>V2WA48_MONRO</name>
<dbReference type="Gene3D" id="1.10.340.70">
    <property type="match status" value="1"/>
</dbReference>
<dbReference type="Pfam" id="PF17921">
    <property type="entry name" value="Integrase_H2C2"/>
    <property type="match status" value="1"/>
</dbReference>
<dbReference type="InterPro" id="IPR041588">
    <property type="entry name" value="Integrase_H2C2"/>
</dbReference>
<gene>
    <name evidence="3" type="ORF">Moror_2172</name>
</gene>
<evidence type="ECO:0000259" key="2">
    <source>
        <dbReference type="PROSITE" id="PS50994"/>
    </source>
</evidence>
<evidence type="ECO:0000313" key="4">
    <source>
        <dbReference type="Proteomes" id="UP000017559"/>
    </source>
</evidence>
<dbReference type="InterPro" id="IPR001584">
    <property type="entry name" value="Integrase_cat-core"/>
</dbReference>
<accession>V2WA48</accession>